<dbReference type="Proteomes" id="UP001230649">
    <property type="component" value="Unassembled WGS sequence"/>
</dbReference>
<organism evidence="1 2">
    <name type="scientific">Naganishia adeliensis</name>
    <dbReference type="NCBI Taxonomy" id="92952"/>
    <lineage>
        <taxon>Eukaryota</taxon>
        <taxon>Fungi</taxon>
        <taxon>Dikarya</taxon>
        <taxon>Basidiomycota</taxon>
        <taxon>Agaricomycotina</taxon>
        <taxon>Tremellomycetes</taxon>
        <taxon>Filobasidiales</taxon>
        <taxon>Filobasidiaceae</taxon>
        <taxon>Naganishia</taxon>
    </lineage>
</organism>
<sequence length="381" mass="41533">MEKFSKWRDPGTGIQPFLPPVPAQTGASIQLYAYKAITAVASISRCAVLAVSAILRVILVGIPEKVLAWSPVLAWKVTRIPNAVLCRFGLFLMGYWWISTEVVQVKRVRGTQTVKVDVKPGDVIVSNWTGYVDILYLAFRFNPTYLLPIHEPVHPTSGSTTPLRADFQGYAAVNLSTVLSLTGHTPSTFLTRLSSHPIYPTIVEARAACSGRPLVVFPEGTTSNARGLLRFAQGCLSDVEVPVRGYNVWVMFFKHPSPTPYTPTATHSAPNTTLNPLPHIANTITQSLLPRNLNVRILHPYNSPSSGSFLPSETLDLNATMSNQNVMGECCAVLLRQLGRAKSVGLGWEDKDGFLVFLRERRPIGGGAIGSGRKVGKSGTR</sequence>
<accession>A0ACC2WHN2</accession>
<evidence type="ECO:0000313" key="2">
    <source>
        <dbReference type="Proteomes" id="UP001230649"/>
    </source>
</evidence>
<protein>
    <submittedName>
        <fullName evidence="1">Uncharacterized protein</fullName>
    </submittedName>
</protein>
<evidence type="ECO:0000313" key="1">
    <source>
        <dbReference type="EMBL" id="KAJ9111280.1"/>
    </source>
</evidence>
<proteinExistence type="predicted"/>
<dbReference type="EMBL" id="JASBWS010000019">
    <property type="protein sequence ID" value="KAJ9111280.1"/>
    <property type="molecule type" value="Genomic_DNA"/>
</dbReference>
<comment type="caution">
    <text evidence="1">The sequence shown here is derived from an EMBL/GenBank/DDBJ whole genome shotgun (WGS) entry which is preliminary data.</text>
</comment>
<keyword evidence="2" id="KW-1185">Reference proteome</keyword>
<gene>
    <name evidence="1" type="ORF">QFC20_002571</name>
</gene>
<reference evidence="1" key="1">
    <citation type="submission" date="2023-04" db="EMBL/GenBank/DDBJ databases">
        <title>Draft Genome sequencing of Naganishia species isolated from polar environments using Oxford Nanopore Technology.</title>
        <authorList>
            <person name="Leo P."/>
            <person name="Venkateswaran K."/>
        </authorList>
    </citation>
    <scope>NUCLEOTIDE SEQUENCE</scope>
    <source>
        <strain evidence="1">MNA-CCFEE 5262</strain>
    </source>
</reference>
<name>A0ACC2WHN2_9TREE</name>